<evidence type="ECO:0000256" key="6">
    <source>
        <dbReference type="ARBA" id="ARBA00023163"/>
    </source>
</evidence>
<evidence type="ECO:0000256" key="9">
    <source>
        <dbReference type="RuleBase" id="RU364149"/>
    </source>
</evidence>
<dbReference type="PANTHER" id="PTHR13224:SF6">
    <property type="entry name" value="MEDIATOR OF RNA POLYMERASE II TRANSCRIPTION SUBUNIT 16"/>
    <property type="match status" value="1"/>
</dbReference>
<evidence type="ECO:0000313" key="13">
    <source>
        <dbReference type="Proteomes" id="UP000250140"/>
    </source>
</evidence>
<evidence type="ECO:0000256" key="7">
    <source>
        <dbReference type="ARBA" id="ARBA00023242"/>
    </source>
</evidence>
<dbReference type="EMBL" id="KV751113">
    <property type="protein sequence ID" value="OCL01533.1"/>
    <property type="molecule type" value="Genomic_DNA"/>
</dbReference>
<keyword evidence="7 9" id="KW-0539">Nucleus</keyword>
<keyword evidence="4 9" id="KW-0805">Transcription regulation</keyword>
<feature type="domain" description="Mediator complex subunit 16 C-terminal" evidence="11">
    <location>
        <begin position="824"/>
        <end position="924"/>
    </location>
</feature>
<feature type="domain" description="Mediator complex subunit Med16 N-terminal" evidence="10">
    <location>
        <begin position="145"/>
        <end position="476"/>
    </location>
</feature>
<gene>
    <name evidence="9" type="primary">MED16</name>
    <name evidence="12" type="ORF">AOQ84DRAFT_443946</name>
</gene>
<reference evidence="12 13" key="1">
    <citation type="journal article" date="2016" name="Nat. Commun.">
        <title>Ectomycorrhizal ecology is imprinted in the genome of the dominant symbiotic fungus Cenococcum geophilum.</title>
        <authorList>
            <consortium name="DOE Joint Genome Institute"/>
            <person name="Peter M."/>
            <person name="Kohler A."/>
            <person name="Ohm R.A."/>
            <person name="Kuo A."/>
            <person name="Krutzmann J."/>
            <person name="Morin E."/>
            <person name="Arend M."/>
            <person name="Barry K.W."/>
            <person name="Binder M."/>
            <person name="Choi C."/>
            <person name="Clum A."/>
            <person name="Copeland A."/>
            <person name="Grisel N."/>
            <person name="Haridas S."/>
            <person name="Kipfer T."/>
            <person name="LaButti K."/>
            <person name="Lindquist E."/>
            <person name="Lipzen A."/>
            <person name="Maire R."/>
            <person name="Meier B."/>
            <person name="Mihaltcheva S."/>
            <person name="Molinier V."/>
            <person name="Murat C."/>
            <person name="Poggeler S."/>
            <person name="Quandt C.A."/>
            <person name="Sperisen C."/>
            <person name="Tritt A."/>
            <person name="Tisserant E."/>
            <person name="Crous P.W."/>
            <person name="Henrissat B."/>
            <person name="Nehls U."/>
            <person name="Egli S."/>
            <person name="Spatafora J.W."/>
            <person name="Grigoriev I.V."/>
            <person name="Martin F.M."/>
        </authorList>
    </citation>
    <scope>NUCLEOTIDE SEQUENCE [LARGE SCALE GENOMIC DNA]</scope>
    <source>
        <strain evidence="12 13">CBS 207.34</strain>
    </source>
</reference>
<dbReference type="InterPro" id="IPR048339">
    <property type="entry name" value="Mediator_Med16_C"/>
</dbReference>
<keyword evidence="13" id="KW-1185">Reference proteome</keyword>
<evidence type="ECO:0000256" key="8">
    <source>
        <dbReference type="ARBA" id="ARBA00032015"/>
    </source>
</evidence>
<evidence type="ECO:0000256" key="5">
    <source>
        <dbReference type="ARBA" id="ARBA00023159"/>
    </source>
</evidence>
<evidence type="ECO:0000256" key="3">
    <source>
        <dbReference type="ARBA" id="ARBA00019614"/>
    </source>
</evidence>
<evidence type="ECO:0000256" key="4">
    <source>
        <dbReference type="ARBA" id="ARBA00023015"/>
    </source>
</evidence>
<keyword evidence="6 9" id="KW-0804">Transcription</keyword>
<dbReference type="GO" id="GO:0045893">
    <property type="term" value="P:positive regulation of DNA-templated transcription"/>
    <property type="evidence" value="ECO:0007669"/>
    <property type="project" value="TreeGrafter"/>
</dbReference>
<dbReference type="PANTHER" id="PTHR13224">
    <property type="entry name" value="THYROID HORMONE RECEPTOR-ASSOCIATED PROTEIN-RELATED"/>
    <property type="match status" value="1"/>
</dbReference>
<evidence type="ECO:0000259" key="11">
    <source>
        <dbReference type="Pfam" id="PF20719"/>
    </source>
</evidence>
<dbReference type="OrthoDB" id="4139168at2759"/>
<keyword evidence="5 9" id="KW-0010">Activator</keyword>
<organism evidence="12 13">
    <name type="scientific">Glonium stellatum</name>
    <dbReference type="NCBI Taxonomy" id="574774"/>
    <lineage>
        <taxon>Eukaryota</taxon>
        <taxon>Fungi</taxon>
        <taxon>Dikarya</taxon>
        <taxon>Ascomycota</taxon>
        <taxon>Pezizomycotina</taxon>
        <taxon>Dothideomycetes</taxon>
        <taxon>Pleosporomycetidae</taxon>
        <taxon>Gloniales</taxon>
        <taxon>Gloniaceae</taxon>
        <taxon>Glonium</taxon>
    </lineage>
</organism>
<proteinExistence type="inferred from homology"/>
<dbReference type="AlphaFoldDB" id="A0A8E2JLH8"/>
<sequence length="930" mass="103488">MPLMMEDESYMEELFGDSEPVHIPTMTPPIKGLAQRIDELHESGCCHHHFVKIAWSKSGCVASITPDGRGVNLRPFFRNSSDGKWILGEEIPLKLPQAHEDFPFVHISWGHIGTDLAVLDAAGRIFVFTSIFALGRMVMTRAPAMDQEDEMGAVIGMHWLSIIPHHSKSQIAWSASHGGNGWGFNISSHAFNDAHHPLDSKAALICVGRNGILRLRFQQPDNSWQETSIELEHMSSSREPFTHAAFASNNDDSLLLAAHDVIGHLHLYRVQIHWQASQPQKQGQPPRPIAPPTLEATNLMIEDSCYPASPASADGSLTTGQEQRAHIPAQLTHLSFLPTTPEQHAGTLPTILAIFSHCPSPISPLDQTQPPQNSFSIIARWEVHQPQQNHLHPSVDLVASKKKSASSQSFRLRRLSDMPTNSLVLSLFPVWYNMILVLCQSDGSIEFRNRASMDVITADYIQDKVSTLPQAGFAFSTAEPTLHIALSANHCVAAAMQSDGSVKLKSMEYTHGSLNSSEDDPKHGAAIAALVLQHTSACNQYLTSDDIFAIMNQDISDARKRTFVSQALQALNVNLDCVSEDAHGNAMALLSRSPQFIKCLSAQNLLGYPGNSQRSLSSKLAWAVLNIRYATQIMSLVMRTHGQIDKNPLRPEWAPLLVGLCRWMLHFMIWMLDEIIALGHSLRNTNFDRAALQAKLNETSSPALIILLSSFSRIMLGIWQRPLIWISKTAAGFANTAPTLELRRTYTPVHTMFLECPFDWRLFEWLVSETNHLVRTSYQKAGVSDGHRAQMERDMMLGEIPEALMPAAHHLLTAVLFKDGGFLDRIDPAKIMFFDTRWLGLDNSMRTAAFFKAHKVDVCQKIVLKPHAKGEGEEGEGGGEMKLRRCTRCSEYMEDFSSGQGQGQGHMNWLMGWAKHCVCSNAWMIAEEKV</sequence>
<dbReference type="Proteomes" id="UP000250140">
    <property type="component" value="Unassembled WGS sequence"/>
</dbReference>
<comment type="subunit">
    <text evidence="9">Component of the Mediator complex.</text>
</comment>
<evidence type="ECO:0000259" key="10">
    <source>
        <dbReference type="Pfam" id="PF11635"/>
    </source>
</evidence>
<dbReference type="GO" id="GO:0016592">
    <property type="term" value="C:mediator complex"/>
    <property type="evidence" value="ECO:0007669"/>
    <property type="project" value="InterPro"/>
</dbReference>
<comment type="similarity">
    <text evidence="2 9">Belongs to the Mediator complex subunit 16 family.</text>
</comment>
<evidence type="ECO:0000256" key="2">
    <source>
        <dbReference type="ARBA" id="ARBA00006543"/>
    </source>
</evidence>
<comment type="subcellular location">
    <subcellularLocation>
        <location evidence="1 9">Nucleus</location>
    </subcellularLocation>
</comment>
<evidence type="ECO:0000256" key="1">
    <source>
        <dbReference type="ARBA" id="ARBA00004123"/>
    </source>
</evidence>
<name>A0A8E2JLH8_9PEZI</name>
<dbReference type="InterPro" id="IPR021665">
    <property type="entry name" value="Mediator_Med16_N"/>
</dbReference>
<dbReference type="Pfam" id="PF20719">
    <property type="entry name" value="Med16_C"/>
    <property type="match status" value="1"/>
</dbReference>
<accession>A0A8E2JLH8</accession>
<protein>
    <recommendedName>
        <fullName evidence="3 9">Mediator of RNA polymerase II transcription subunit 16</fullName>
    </recommendedName>
    <alternativeName>
        <fullName evidence="8 9">Mediator complex subunit 16</fullName>
    </alternativeName>
</protein>
<dbReference type="Pfam" id="PF11635">
    <property type="entry name" value="Med16_N"/>
    <property type="match status" value="1"/>
</dbReference>
<dbReference type="InterPro" id="IPR048338">
    <property type="entry name" value="Mediator_Med16"/>
</dbReference>
<comment type="function">
    <text evidence="9">Component of the Mediator complex, a coactivator involved in the regulated transcription of nearly all RNA polymerase II-dependent genes. Mediator functions as a bridge to convey information from gene-specific regulatory proteins to the basal RNA polymerase II transcription machinery. Mediator is recruited to promoters by direct interactions with regulatory proteins and serves as a scaffold for the assembly of a functional preinitiation complex with RNA polymerase II and the general transcription factors.</text>
</comment>
<evidence type="ECO:0000313" key="12">
    <source>
        <dbReference type="EMBL" id="OCL01533.1"/>
    </source>
</evidence>